<evidence type="ECO:0000256" key="1">
    <source>
        <dbReference type="SAM" id="Coils"/>
    </source>
</evidence>
<reference evidence="3 4" key="1">
    <citation type="submission" date="2012-12" db="EMBL/GenBank/DDBJ databases">
        <authorList>
            <person name="Sencilo A."/>
            <person name="Jacobs-Sera D."/>
            <person name="Russell D.A."/>
            <person name="Ko C."/>
            <person name="Atanasova N."/>
            <person name="Osterlund E."/>
            <person name="Oksanen H.M."/>
            <person name="Bamford D.H."/>
            <person name="Hatfull G.F."/>
            <person name="Roine E."/>
            <person name="Hendrix R.W."/>
        </authorList>
    </citation>
    <scope>NUCLEOTIDE SEQUENCE [LARGE SCALE GENOMIC DNA]</scope>
</reference>
<feature type="coiled-coil region" evidence="1">
    <location>
        <begin position="95"/>
        <end position="129"/>
    </location>
</feature>
<keyword evidence="2" id="KW-0472">Membrane</keyword>
<name>R4TL16_9CAUD</name>
<keyword evidence="2" id="KW-1133">Transmembrane helix</keyword>
<dbReference type="Proteomes" id="UP000202786">
    <property type="component" value="Segment"/>
</dbReference>
<organism evidence="3 4">
    <name type="scientific">Halogranum tailed virus 1</name>
    <dbReference type="NCBI Taxonomy" id="1273749"/>
    <lineage>
        <taxon>Viruses</taxon>
        <taxon>Duplodnaviria</taxon>
        <taxon>Heunggongvirae</taxon>
        <taxon>Uroviricota</taxon>
        <taxon>Caudoviricetes</taxon>
        <taxon>Thumleimavirales</taxon>
        <taxon>Halomagnusviridae</taxon>
        <taxon>Hagravirus</taxon>
        <taxon>Hagravirus capitaneum</taxon>
        <taxon>Hagravirus HGTV1</taxon>
    </lineage>
</organism>
<evidence type="ECO:0000313" key="3">
    <source>
        <dbReference type="EMBL" id="AGM11367.1"/>
    </source>
</evidence>
<dbReference type="RefSeq" id="YP_008059245.1">
    <property type="nucleotide sequence ID" value="NC_021328.1"/>
</dbReference>
<keyword evidence="1" id="KW-0175">Coiled coil</keyword>
<protein>
    <submittedName>
        <fullName evidence="3">Uncharacterized protein</fullName>
    </submittedName>
</protein>
<dbReference type="GeneID" id="16193985"/>
<accession>R4TL16</accession>
<evidence type="ECO:0000256" key="2">
    <source>
        <dbReference type="SAM" id="Phobius"/>
    </source>
</evidence>
<dbReference type="EMBL" id="KC292026">
    <property type="protein sequence ID" value="AGM11367.1"/>
    <property type="molecule type" value="Genomic_DNA"/>
</dbReference>
<feature type="transmembrane region" description="Helical" evidence="2">
    <location>
        <begin position="37"/>
        <end position="61"/>
    </location>
</feature>
<keyword evidence="2" id="KW-0812">Transmembrane</keyword>
<proteinExistence type="predicted"/>
<keyword evidence="4" id="KW-1185">Reference proteome</keyword>
<sequence>MKHIALGIMIGLAGIIAALSGASLGVAATPLAAVGVWEALGLLSNVIAPIVGALIAVIVWIHKRLNDLEEAQDDLDRSVFGNEKDALNEGVLIEVRNVNRRLDTLQESIDEIRRENEHLRDERKRESDD</sequence>
<gene>
    <name evidence="3" type="primary">37</name>
    <name evidence="3" type="ORF">HGTV1_37</name>
</gene>
<dbReference type="KEGG" id="vg:16193985"/>
<evidence type="ECO:0000313" key="4">
    <source>
        <dbReference type="Proteomes" id="UP000202786"/>
    </source>
</evidence>